<dbReference type="GO" id="GO:0046579">
    <property type="term" value="P:positive regulation of Ras protein signal transduction"/>
    <property type="evidence" value="ECO:0007669"/>
    <property type="project" value="TreeGrafter"/>
</dbReference>
<dbReference type="Proteomes" id="UP000241769">
    <property type="component" value="Unassembled WGS sequence"/>
</dbReference>
<keyword evidence="3" id="KW-1185">Reference proteome</keyword>
<proteinExistence type="predicted"/>
<comment type="caution">
    <text evidence="2">The sequence shown here is derived from an EMBL/GenBank/DDBJ whole genome shotgun (WGS) entry which is preliminary data.</text>
</comment>
<dbReference type="OrthoDB" id="262547at2759"/>
<dbReference type="SUPFAM" id="SSF48371">
    <property type="entry name" value="ARM repeat"/>
    <property type="match status" value="1"/>
</dbReference>
<dbReference type="InterPro" id="IPR021047">
    <property type="entry name" value="Mannosyltransferase_CMT1"/>
</dbReference>
<accession>A0A2P6N4Z8</accession>
<dbReference type="GO" id="GO:0005829">
    <property type="term" value="C:cytosol"/>
    <property type="evidence" value="ECO:0007669"/>
    <property type="project" value="TreeGrafter"/>
</dbReference>
<dbReference type="PANTHER" id="PTHR37516:SF1">
    <property type="entry name" value="SCA1 COMPLEX SCAFFOLD PROTEIN SCAA"/>
    <property type="match status" value="1"/>
</dbReference>
<sequence length="1576" mass="181093">MPHKTRTRTFDEKARLCRALQGRQYEAPNIPAPLSPPTLSKTKVTHISPDGYIYDQYYCHVPEAQAFLPTDVKEKTESVNESLDLLFAEHGLDLRSALFVPSPESFEKFTDYERALLEWCAQTEETLNSERVKLPRASSRHYFRPRITDKPKNESNSVPTNNVSRSLGASTKKKNLGPDPKLIEQATELVKNRVVQDEISVENLSKLLDKNANNEQELNTIHLAHPPWDSSLLPTEPDPSIYNTFEEYEYAMQNWARICCEVSVVPPHASQLKELIPITQYTETIDTDSASSTSESEEEVVVRGNHNPLLIRSYVPEPIVPRKIPGGRSVIGEISTRSTRRMSATPPMLKTAVPIMPAFERLTKVNAGLPRVSSMGNVSRNVDHQLLPVIHGVYKRSQDKGEGPKISRQHKALRRTDLNGRTLMSCMDAPTEIYGKPVEAYQHDFDVEKPNLLKELRVKSTRDSIHSKIRQLQVMPHHKFEAWYHPKTPPEVIREAAEQLEGMFDGQEKLEVDIDFLDQLVQSKMFLDKFEEMMTRGIVPSNGVATYHQYIVNNFNPGNFVEFLHLYNVRKAPEVRAKISLLVSFALQSHRSQLLLDSIAQDASSLCNLAQAMNFFNDVSYDIMPYCNDKITYFTQKYGKEYRNILERILCYYYLRIILSIISKRPYAYVSLPPNIQNAIRVCTQPLIALLQQFPDFIRRVIWSACTTSSMHFSTWSLFIVIQLMKDSYAPLAEYLRSDECGFYNSFSCLFCKKCSVRNRFSHVQFVTKRIFDQFHSGSWRVWMLAKHTPESIVEGLKSDRKDGNIWVPSLQANLTRDLVIDTLNKKDGMNFLYEDKILEDMINHLTANSSRLDDRSTLMTDVLAHVTKARCQQLSARIRDVKSKKPEGLDVPKQITKIVNFIKEGQRTDLNIANLYVDKRNMIYALKQFIKSPESQDLLKKDTDLIPKLITFCRDDKDELFNRHAWGCIYNLIHYHHGVLSHLKKSTNHTSQLASLLELIAPNNSGPIVIHGLRTLTKLFCMIDIDGRKNVGKSPKKIMKDSEKKAMEKDLKYICEFYAEREAANFQRQHMIYKRVTSSNVVSQKQYVELMQFYHIIGWSPLCSKIRRAVDGNRDYKAGMAHVQAMFAGDPSVYTGVEMPSAMDRVNPLLSKGRANLSTSISSFFSYSPEIPLKTRMGQKQKKPAAESAILIGWVTLTMIFLSSRGSPIISNTKHPELDTDMVIEQRSALLKKAYGQDPHIMECLSLDHPSIVKRYGYLRERWMNIMLGGNTFNTEPLLPTQIKAISDLVLFLHRNTSFGISVHESGSKDKTGQVLTDVLVPLAKIMNISHSEIFVTASKEGPDWGKDPDQRIPILVELRNLVISPLWKTTVQYDMLLFFNDIYYCVDDLLELIHQHIKQSADITCAFDWHPHYPKKFYDTWVARDLVGNMIWEHNMPHFGYHPPSQRRYEQRLPIQVYSCWNGMLVFAASPFVKDVKFRNPNTTKGECRESESTRICKDYWKVGRGRVQVIPSVGVAYAEDKYLTARREWQHPSIKPEDSEEIQWIGPPEKVRCIPKYGHDYRWSSTEFLPDHL</sequence>
<dbReference type="GO" id="GO:0005886">
    <property type="term" value="C:plasma membrane"/>
    <property type="evidence" value="ECO:0007669"/>
    <property type="project" value="TreeGrafter"/>
</dbReference>
<dbReference type="InParanoid" id="A0A2P6N4Z8"/>
<dbReference type="InterPro" id="IPR037474">
    <property type="entry name" value="ScaA"/>
</dbReference>
<feature type="region of interest" description="Disordered" evidence="1">
    <location>
        <begin position="143"/>
        <end position="179"/>
    </location>
</feature>
<evidence type="ECO:0000313" key="2">
    <source>
        <dbReference type="EMBL" id="PRP79025.1"/>
    </source>
</evidence>
<dbReference type="EMBL" id="MDYQ01000200">
    <property type="protein sequence ID" value="PRP79025.1"/>
    <property type="molecule type" value="Genomic_DNA"/>
</dbReference>
<name>A0A2P6N4Z8_9EUKA</name>
<dbReference type="InterPro" id="IPR016024">
    <property type="entry name" value="ARM-type_fold"/>
</dbReference>
<evidence type="ECO:0000313" key="3">
    <source>
        <dbReference type="Proteomes" id="UP000241769"/>
    </source>
</evidence>
<dbReference type="GO" id="GO:1904515">
    <property type="term" value="P:positive regulation of TORC2 signaling"/>
    <property type="evidence" value="ECO:0007669"/>
    <property type="project" value="TreeGrafter"/>
</dbReference>
<protein>
    <submittedName>
        <fullName evidence="2">Uncharacterized protein</fullName>
    </submittedName>
</protein>
<dbReference type="Pfam" id="PF11735">
    <property type="entry name" value="CAP59_mtransfer"/>
    <property type="match status" value="1"/>
</dbReference>
<organism evidence="2 3">
    <name type="scientific">Planoprotostelium fungivorum</name>
    <dbReference type="NCBI Taxonomy" id="1890364"/>
    <lineage>
        <taxon>Eukaryota</taxon>
        <taxon>Amoebozoa</taxon>
        <taxon>Evosea</taxon>
        <taxon>Variosea</taxon>
        <taxon>Cavosteliida</taxon>
        <taxon>Cavosteliaceae</taxon>
        <taxon>Planoprotostelium</taxon>
    </lineage>
</organism>
<feature type="compositionally biased region" description="Polar residues" evidence="1">
    <location>
        <begin position="154"/>
        <end position="169"/>
    </location>
</feature>
<reference evidence="2 3" key="1">
    <citation type="journal article" date="2018" name="Genome Biol. Evol.">
        <title>Multiple Roots of Fruiting Body Formation in Amoebozoa.</title>
        <authorList>
            <person name="Hillmann F."/>
            <person name="Forbes G."/>
            <person name="Novohradska S."/>
            <person name="Ferling I."/>
            <person name="Riege K."/>
            <person name="Groth M."/>
            <person name="Westermann M."/>
            <person name="Marz M."/>
            <person name="Spaller T."/>
            <person name="Winckler T."/>
            <person name="Schaap P."/>
            <person name="Glockner G."/>
        </authorList>
    </citation>
    <scope>NUCLEOTIDE SEQUENCE [LARGE SCALE GENOMIC DNA]</scope>
    <source>
        <strain evidence="2 3">Jena</strain>
    </source>
</reference>
<evidence type="ECO:0000256" key="1">
    <source>
        <dbReference type="SAM" id="MobiDB-lite"/>
    </source>
</evidence>
<dbReference type="PANTHER" id="PTHR37516">
    <property type="entry name" value="SCA1 COMPLEX SCAFFOLD PROTEIN SCAA"/>
    <property type="match status" value="1"/>
</dbReference>
<dbReference type="FunCoup" id="A0A2P6N4Z8">
    <property type="interactions" value="8"/>
</dbReference>
<gene>
    <name evidence="2" type="ORF">PROFUN_13186</name>
</gene>